<dbReference type="Pfam" id="PF01850">
    <property type="entry name" value="PIN"/>
    <property type="match status" value="1"/>
</dbReference>
<gene>
    <name evidence="2" type="ORF">CRENPOLYSF2_3440003</name>
</gene>
<dbReference type="Gene3D" id="3.40.50.1010">
    <property type="entry name" value="5'-nuclease"/>
    <property type="match status" value="1"/>
</dbReference>
<name>A0A1R4HBQ8_9GAMM</name>
<dbReference type="SUPFAM" id="SSF88723">
    <property type="entry name" value="PIN domain-like"/>
    <property type="match status" value="1"/>
</dbReference>
<dbReference type="AlphaFoldDB" id="A0A1R4HBQ8"/>
<evidence type="ECO:0000313" key="3">
    <source>
        <dbReference type="Proteomes" id="UP000195442"/>
    </source>
</evidence>
<dbReference type="RefSeq" id="WP_087147451.1">
    <property type="nucleotide sequence ID" value="NZ_FUKJ01000273.1"/>
</dbReference>
<dbReference type="EMBL" id="FUKJ01000273">
    <property type="protein sequence ID" value="SJM93617.1"/>
    <property type="molecule type" value="Genomic_DNA"/>
</dbReference>
<dbReference type="Proteomes" id="UP000195442">
    <property type="component" value="Unassembled WGS sequence"/>
</dbReference>
<dbReference type="OrthoDB" id="597982at2"/>
<evidence type="ECO:0000259" key="1">
    <source>
        <dbReference type="Pfam" id="PF01850"/>
    </source>
</evidence>
<organism evidence="2 3">
    <name type="scientific">Crenothrix polyspora</name>
    <dbReference type="NCBI Taxonomy" id="360316"/>
    <lineage>
        <taxon>Bacteria</taxon>
        <taxon>Pseudomonadati</taxon>
        <taxon>Pseudomonadota</taxon>
        <taxon>Gammaproteobacteria</taxon>
        <taxon>Methylococcales</taxon>
        <taxon>Crenotrichaceae</taxon>
        <taxon>Crenothrix</taxon>
    </lineage>
</organism>
<evidence type="ECO:0000313" key="2">
    <source>
        <dbReference type="EMBL" id="SJM93617.1"/>
    </source>
</evidence>
<proteinExistence type="predicted"/>
<dbReference type="InterPro" id="IPR002716">
    <property type="entry name" value="PIN_dom"/>
</dbReference>
<accession>A0A1R4HBQ8</accession>
<dbReference type="CDD" id="cd09854">
    <property type="entry name" value="PIN_VapC-like"/>
    <property type="match status" value="1"/>
</dbReference>
<feature type="domain" description="PIN" evidence="1">
    <location>
        <begin position="16"/>
        <end position="136"/>
    </location>
</feature>
<sequence length="153" mass="16872">MDTISPDFARMFGQSVYIDTNVFIYFLDRSPTFLPVVAPFLRAVMDGRIIGYTGVAVIAETMVKPYKIGDVAIIGKFKDFFYQKDFLTILPHDPAIFDLASQISAKNSMKLIDSLHLATAVQGGCNYLITHDGGFKPMGGVEIVLLRNLVADS</sequence>
<protein>
    <submittedName>
        <fullName evidence="2">PilT protein domain protein</fullName>
    </submittedName>
</protein>
<keyword evidence="3" id="KW-1185">Reference proteome</keyword>
<reference evidence="3" key="1">
    <citation type="submission" date="2017-02" db="EMBL/GenBank/DDBJ databases">
        <authorList>
            <person name="Daims H."/>
        </authorList>
    </citation>
    <scope>NUCLEOTIDE SEQUENCE [LARGE SCALE GENOMIC DNA]</scope>
</reference>
<dbReference type="InterPro" id="IPR029060">
    <property type="entry name" value="PIN-like_dom_sf"/>
</dbReference>